<feature type="domain" description="UBC core" evidence="4">
    <location>
        <begin position="36"/>
        <end position="232"/>
    </location>
</feature>
<dbReference type="GO" id="GO:0005634">
    <property type="term" value="C:nucleus"/>
    <property type="evidence" value="ECO:0007669"/>
    <property type="project" value="TreeGrafter"/>
</dbReference>
<dbReference type="PANTHER" id="PTHR46116">
    <property type="entry name" value="(E3-INDEPENDENT) E2 UBIQUITIN-CONJUGATING ENZYME"/>
    <property type="match status" value="1"/>
</dbReference>
<proteinExistence type="predicted"/>
<evidence type="ECO:0000256" key="1">
    <source>
        <dbReference type="ARBA" id="ARBA00022679"/>
    </source>
</evidence>
<feature type="non-terminal residue" evidence="5">
    <location>
        <position position="1"/>
    </location>
</feature>
<protein>
    <submittedName>
        <fullName evidence="5">Baculoviral IAP repeat-containing protein 6</fullName>
    </submittedName>
</protein>
<keyword evidence="6" id="KW-1185">Reference proteome</keyword>
<evidence type="ECO:0000256" key="3">
    <source>
        <dbReference type="SAM" id="MobiDB-lite"/>
    </source>
</evidence>
<dbReference type="PANTHER" id="PTHR46116:SF39">
    <property type="entry name" value="BACULOVIRAL IAP REPEAT-CONTAINING PROTEIN 6"/>
    <property type="match status" value="1"/>
</dbReference>
<reference evidence="6" key="1">
    <citation type="journal article" date="2013" name="Nat. Genet.">
        <title>The draft genomes of soft-shell turtle and green sea turtle yield insights into the development and evolution of the turtle-specific body plan.</title>
        <authorList>
            <person name="Wang Z."/>
            <person name="Pascual-Anaya J."/>
            <person name="Zadissa A."/>
            <person name="Li W."/>
            <person name="Niimura Y."/>
            <person name="Huang Z."/>
            <person name="Li C."/>
            <person name="White S."/>
            <person name="Xiong Z."/>
            <person name="Fang D."/>
            <person name="Wang B."/>
            <person name="Ming Y."/>
            <person name="Chen Y."/>
            <person name="Zheng Y."/>
            <person name="Kuraku S."/>
            <person name="Pignatelli M."/>
            <person name="Herrero J."/>
            <person name="Beal K."/>
            <person name="Nozawa M."/>
            <person name="Li Q."/>
            <person name="Wang J."/>
            <person name="Zhang H."/>
            <person name="Yu L."/>
            <person name="Shigenobu S."/>
            <person name="Wang J."/>
            <person name="Liu J."/>
            <person name="Flicek P."/>
            <person name="Searle S."/>
            <person name="Wang J."/>
            <person name="Kuratani S."/>
            <person name="Yin Y."/>
            <person name="Aken B."/>
            <person name="Zhang G."/>
            <person name="Irie N."/>
        </authorList>
    </citation>
    <scope>NUCLEOTIDE SEQUENCE [LARGE SCALE GENOMIC DNA]</scope>
</reference>
<dbReference type="CDD" id="cd23810">
    <property type="entry name" value="UBCc_BIRC6"/>
    <property type="match status" value="1"/>
</dbReference>
<evidence type="ECO:0000259" key="4">
    <source>
        <dbReference type="PROSITE" id="PS50127"/>
    </source>
</evidence>
<accession>M7B860</accession>
<dbReference type="EMBL" id="KB600878">
    <property type="protein sequence ID" value="EMP24452.1"/>
    <property type="molecule type" value="Genomic_DNA"/>
</dbReference>
<gene>
    <name evidence="5" type="ORF">UY3_18377</name>
</gene>
<dbReference type="SUPFAM" id="SSF54495">
    <property type="entry name" value="UBC-like"/>
    <property type="match status" value="1"/>
</dbReference>
<dbReference type="FunFam" id="3.10.110.10:FF:000169">
    <property type="entry name" value="Orf protein"/>
    <property type="match status" value="1"/>
</dbReference>
<dbReference type="PROSITE" id="PS50127">
    <property type="entry name" value="UBC_2"/>
    <property type="match status" value="1"/>
</dbReference>
<dbReference type="Proteomes" id="UP000031443">
    <property type="component" value="Unassembled WGS sequence"/>
</dbReference>
<dbReference type="InterPro" id="IPR000608">
    <property type="entry name" value="UBC"/>
</dbReference>
<dbReference type="Pfam" id="PF00179">
    <property type="entry name" value="UQ_con"/>
    <property type="match status" value="1"/>
</dbReference>
<dbReference type="InterPro" id="IPR016135">
    <property type="entry name" value="UBQ-conjugating_enzyme/RWD"/>
</dbReference>
<keyword evidence="1" id="KW-0808">Transferase</keyword>
<dbReference type="GO" id="GO:0043066">
    <property type="term" value="P:negative regulation of apoptotic process"/>
    <property type="evidence" value="ECO:0007669"/>
    <property type="project" value="TreeGrafter"/>
</dbReference>
<organism evidence="5 6">
    <name type="scientific">Chelonia mydas</name>
    <name type="common">Green sea-turtle</name>
    <name type="synonym">Chelonia agassizi</name>
    <dbReference type="NCBI Taxonomy" id="8469"/>
    <lineage>
        <taxon>Eukaryota</taxon>
        <taxon>Metazoa</taxon>
        <taxon>Chordata</taxon>
        <taxon>Craniata</taxon>
        <taxon>Vertebrata</taxon>
        <taxon>Euteleostomi</taxon>
        <taxon>Archelosauria</taxon>
        <taxon>Testudinata</taxon>
        <taxon>Testudines</taxon>
        <taxon>Cryptodira</taxon>
        <taxon>Durocryptodira</taxon>
        <taxon>Americhelydia</taxon>
        <taxon>Chelonioidea</taxon>
        <taxon>Cheloniidae</taxon>
        <taxon>Chelonia</taxon>
    </lineage>
</organism>
<sequence length="294" mass="32997">DTFEMVSEVDDGKLVFKVNYHYMSQVKNASDANSAARARRLAQEAVTLSTSLPLSSSSSVFVRCDEERLDIMKVLITGPADTPYANGCFEFDVYFPQDYPNSPPLVNLETTGGHSVRFNPNLYNDGKVLVSVQSLILVAEPYFNEPGYERSRGTPSGTQSSREYDGNIRQATVKWAMLEQIRNPSPCFKEVIHKHFYLKRVEIMAQCEEWIADIQQYSSDKRVGRTMSHHAAALKRHTAQLREELLKLPSPEGLDPDSDDSTEKCSATTSSEETILHDQVKPSSSKDISSDFKL</sequence>
<evidence type="ECO:0000313" key="6">
    <source>
        <dbReference type="Proteomes" id="UP000031443"/>
    </source>
</evidence>
<evidence type="ECO:0000256" key="2">
    <source>
        <dbReference type="ARBA" id="ARBA00022786"/>
    </source>
</evidence>
<dbReference type="SMART" id="SM00212">
    <property type="entry name" value="UBCc"/>
    <property type="match status" value="1"/>
</dbReference>
<dbReference type="AlphaFoldDB" id="M7B860"/>
<name>M7B860_CHEMY</name>
<evidence type="ECO:0000313" key="5">
    <source>
        <dbReference type="EMBL" id="EMP24452.1"/>
    </source>
</evidence>
<dbReference type="Gene3D" id="3.10.110.10">
    <property type="entry name" value="Ubiquitin Conjugating Enzyme"/>
    <property type="match status" value="2"/>
</dbReference>
<dbReference type="GO" id="GO:0004869">
    <property type="term" value="F:cysteine-type endopeptidase inhibitor activity"/>
    <property type="evidence" value="ECO:0007669"/>
    <property type="project" value="TreeGrafter"/>
</dbReference>
<dbReference type="STRING" id="8469.M7B860"/>
<dbReference type="GO" id="GO:0016740">
    <property type="term" value="F:transferase activity"/>
    <property type="evidence" value="ECO:0007669"/>
    <property type="project" value="UniProtKB-KW"/>
</dbReference>
<feature type="compositionally biased region" description="Polar residues" evidence="3">
    <location>
        <begin position="264"/>
        <end position="273"/>
    </location>
</feature>
<keyword evidence="2" id="KW-0833">Ubl conjugation pathway</keyword>
<feature type="region of interest" description="Disordered" evidence="3">
    <location>
        <begin position="247"/>
        <end position="294"/>
    </location>
</feature>
<dbReference type="FunFam" id="3.10.110.10:FF:000134">
    <property type="entry name" value="Baculoviral IAP repeat-containing 6"/>
    <property type="match status" value="1"/>
</dbReference>